<keyword evidence="2" id="KW-1185">Reference proteome</keyword>
<organism evidence="1 2">
    <name type="scientific">Dactylosporangium vinaceum</name>
    <dbReference type="NCBI Taxonomy" id="53362"/>
    <lineage>
        <taxon>Bacteria</taxon>
        <taxon>Bacillati</taxon>
        <taxon>Actinomycetota</taxon>
        <taxon>Actinomycetes</taxon>
        <taxon>Micromonosporales</taxon>
        <taxon>Micromonosporaceae</taxon>
        <taxon>Dactylosporangium</taxon>
    </lineage>
</organism>
<name>A0ABV5M5Y3_9ACTN</name>
<dbReference type="Proteomes" id="UP001589608">
    <property type="component" value="Unassembled WGS sequence"/>
</dbReference>
<dbReference type="RefSeq" id="WP_223105095.1">
    <property type="nucleotide sequence ID" value="NZ_CP061913.1"/>
</dbReference>
<protein>
    <submittedName>
        <fullName evidence="1">Uncharacterized protein</fullName>
    </submittedName>
</protein>
<sequence>MTDTGAMHPHDGWWDTLSAPVQDLIDELLCAGRMIAAIVLLRGDDGLRPRPALYEAQDLLAERRAELDRQGRLPPEPPPLTTEQLLEKAVAITAPVAAIEALWDGDTQGWFVELAAIVRRPGPNHDRFDAVTLTALRHGGDIRLFNGQVPPWPEARRATEQGRALAQHLGVPFHFTSPDTPDVDLPRWWNTQPT</sequence>
<gene>
    <name evidence="1" type="ORF">ACFFTR_14360</name>
</gene>
<evidence type="ECO:0000313" key="1">
    <source>
        <dbReference type="EMBL" id="MFB9444260.1"/>
    </source>
</evidence>
<comment type="caution">
    <text evidence="1">The sequence shown here is derived from an EMBL/GenBank/DDBJ whole genome shotgun (WGS) entry which is preliminary data.</text>
</comment>
<accession>A0ABV5M5Y3</accession>
<reference evidence="1 2" key="1">
    <citation type="submission" date="2024-09" db="EMBL/GenBank/DDBJ databases">
        <authorList>
            <person name="Sun Q."/>
            <person name="Mori K."/>
        </authorList>
    </citation>
    <scope>NUCLEOTIDE SEQUENCE [LARGE SCALE GENOMIC DNA]</scope>
    <source>
        <strain evidence="1 2">JCM 3307</strain>
    </source>
</reference>
<proteinExistence type="predicted"/>
<dbReference type="EMBL" id="JBHMCA010000025">
    <property type="protein sequence ID" value="MFB9444260.1"/>
    <property type="molecule type" value="Genomic_DNA"/>
</dbReference>
<evidence type="ECO:0000313" key="2">
    <source>
        <dbReference type="Proteomes" id="UP001589608"/>
    </source>
</evidence>